<evidence type="ECO:0000256" key="1">
    <source>
        <dbReference type="SAM" id="Phobius"/>
    </source>
</evidence>
<keyword evidence="1" id="KW-0812">Transmembrane</keyword>
<keyword evidence="1" id="KW-0472">Membrane</keyword>
<evidence type="ECO:0000313" key="2">
    <source>
        <dbReference type="EMBL" id="SBR71369.1"/>
    </source>
</evidence>
<name>A0A1A8NR76_9TELE</name>
<protein>
    <submittedName>
        <fullName evidence="2">Replication protein A1, 70kDa</fullName>
    </submittedName>
</protein>
<dbReference type="AlphaFoldDB" id="A0A1A8NR76"/>
<proteinExistence type="predicted"/>
<sequence length="45" mass="5051">MSVSVHFITISDQDAVSEGAIMQIYNLSLVLMFCSCYCRHVIIIV</sequence>
<organism evidence="2">
    <name type="scientific">Nothobranchius rachovii</name>
    <name type="common">bluefin notho</name>
    <dbReference type="NCBI Taxonomy" id="451742"/>
    <lineage>
        <taxon>Eukaryota</taxon>
        <taxon>Metazoa</taxon>
        <taxon>Chordata</taxon>
        <taxon>Craniata</taxon>
        <taxon>Vertebrata</taxon>
        <taxon>Euteleostomi</taxon>
        <taxon>Actinopterygii</taxon>
        <taxon>Neopterygii</taxon>
        <taxon>Teleostei</taxon>
        <taxon>Neoteleostei</taxon>
        <taxon>Acanthomorphata</taxon>
        <taxon>Ovalentaria</taxon>
        <taxon>Atherinomorphae</taxon>
        <taxon>Cyprinodontiformes</taxon>
        <taxon>Nothobranchiidae</taxon>
        <taxon>Nothobranchius</taxon>
    </lineage>
</organism>
<feature type="non-terminal residue" evidence="2">
    <location>
        <position position="45"/>
    </location>
</feature>
<dbReference type="EMBL" id="HAEH01003481">
    <property type="protein sequence ID" value="SBR71369.1"/>
    <property type="molecule type" value="Transcribed_RNA"/>
</dbReference>
<reference evidence="2" key="2">
    <citation type="submission" date="2016-06" db="EMBL/GenBank/DDBJ databases">
        <title>The genome of a short-lived fish provides insights into sex chromosome evolution and the genetic control of aging.</title>
        <authorList>
            <person name="Reichwald K."/>
            <person name="Felder M."/>
            <person name="Petzold A."/>
            <person name="Koch P."/>
            <person name="Groth M."/>
            <person name="Platzer M."/>
        </authorList>
    </citation>
    <scope>NUCLEOTIDE SEQUENCE</scope>
    <source>
        <tissue evidence="2">Brain</tissue>
    </source>
</reference>
<keyword evidence="1" id="KW-1133">Transmembrane helix</keyword>
<accession>A0A1A8NR76</accession>
<feature type="transmembrane region" description="Helical" evidence="1">
    <location>
        <begin position="20"/>
        <end position="42"/>
    </location>
</feature>
<gene>
    <name evidence="2" type="primary">RPA1</name>
</gene>
<reference evidence="2" key="1">
    <citation type="submission" date="2016-05" db="EMBL/GenBank/DDBJ databases">
        <authorList>
            <person name="Lavstsen T."/>
            <person name="Jespersen J.S."/>
        </authorList>
    </citation>
    <scope>NUCLEOTIDE SEQUENCE</scope>
    <source>
        <tissue evidence="2">Brain</tissue>
    </source>
</reference>